<evidence type="ECO:0000259" key="3">
    <source>
        <dbReference type="Pfam" id="PF13393"/>
    </source>
</evidence>
<dbReference type="PANTHER" id="PTHR43707:SF1">
    <property type="entry name" value="HISTIDINE--TRNA LIGASE, MITOCHONDRIAL-RELATED"/>
    <property type="match status" value="1"/>
</dbReference>
<name>A0A933L0V9_9HYPH</name>
<dbReference type="PANTHER" id="PTHR43707">
    <property type="entry name" value="HISTIDYL-TRNA SYNTHETASE"/>
    <property type="match status" value="1"/>
</dbReference>
<dbReference type="InterPro" id="IPR004516">
    <property type="entry name" value="HisRS/HisZ"/>
</dbReference>
<dbReference type="GO" id="GO:0016757">
    <property type="term" value="F:glycosyltransferase activity"/>
    <property type="evidence" value="ECO:0007669"/>
    <property type="project" value="UniProtKB-KW"/>
</dbReference>
<organism evidence="4 5">
    <name type="scientific">Devosia nanyangense</name>
    <dbReference type="NCBI Taxonomy" id="1228055"/>
    <lineage>
        <taxon>Bacteria</taxon>
        <taxon>Pseudomonadati</taxon>
        <taxon>Pseudomonadota</taxon>
        <taxon>Alphaproteobacteria</taxon>
        <taxon>Hyphomicrobiales</taxon>
        <taxon>Devosiaceae</taxon>
        <taxon>Devosia</taxon>
    </lineage>
</organism>
<dbReference type="GO" id="GO:0000105">
    <property type="term" value="P:L-histidine biosynthetic process"/>
    <property type="evidence" value="ECO:0007669"/>
    <property type="project" value="UniProtKB-KW"/>
</dbReference>
<dbReference type="AlphaFoldDB" id="A0A933L0V9"/>
<dbReference type="GO" id="GO:0005737">
    <property type="term" value="C:cytoplasm"/>
    <property type="evidence" value="ECO:0007669"/>
    <property type="project" value="InterPro"/>
</dbReference>
<keyword evidence="1" id="KW-0028">Amino-acid biosynthesis</keyword>
<feature type="binding site" evidence="2">
    <location>
        <position position="103"/>
    </location>
    <ligand>
        <name>L-histidine</name>
        <dbReference type="ChEBI" id="CHEBI:57595"/>
    </ligand>
</feature>
<protein>
    <submittedName>
        <fullName evidence="4">ATP phosphoribosyltransferase regulatory subunit</fullName>
    </submittedName>
</protein>
<feature type="binding site" evidence="2">
    <location>
        <position position="92"/>
    </location>
    <ligand>
        <name>L-histidine</name>
        <dbReference type="ChEBI" id="CHEBI:57595"/>
    </ligand>
</feature>
<evidence type="ECO:0000313" key="5">
    <source>
        <dbReference type="Proteomes" id="UP000782610"/>
    </source>
</evidence>
<sequence>MAKSAAERRSAMVRLVESKTVQRVAPPLLLPAGPYLDLAGEEFGRQLLLTTSNNGVEYCLRPDFTLPIAKSYLDDGMAGVPGAFTYLGPIFRQENGVPVEYDQAGLELLGQPDANSALDQVLTFARWALAIYDVTAPNVRLGGVGLFEALLAAMGISPQWQTRIRSRFGHPAALQRLMERLTSPDNRITGTAPDARETIIEIVTDNMLSAGLSLVGSRQPEEIADRYLEKQALDAVPIPAEMVALLVDYLAVIDTPGRALDRIRLMTAEAGLDLEAPLDAVRMHAAALTALSPRAEVVFDASFSPRLDYYTGVVFEMTGVDGDILASGGEYDRLLDRLGAPEPIAASGCALWTDRLEQEATR</sequence>
<dbReference type="GO" id="GO:0006427">
    <property type="term" value="P:histidyl-tRNA aminoacylation"/>
    <property type="evidence" value="ECO:0007669"/>
    <property type="project" value="TreeGrafter"/>
</dbReference>
<comment type="caution">
    <text evidence="4">The sequence shown here is derived from an EMBL/GenBank/DDBJ whole genome shotgun (WGS) entry which is preliminary data.</text>
</comment>
<dbReference type="InterPro" id="IPR045864">
    <property type="entry name" value="aa-tRNA-synth_II/BPL/LPL"/>
</dbReference>
<feature type="domain" description="Class II Histidinyl-tRNA synthetase (HisRS)-like catalytic core" evidence="3">
    <location>
        <begin position="2"/>
        <end position="166"/>
    </location>
</feature>
<reference evidence="4" key="1">
    <citation type="submission" date="2020-07" db="EMBL/GenBank/DDBJ databases">
        <title>Huge and variable diversity of episymbiotic CPR bacteria and DPANN archaea in groundwater ecosystems.</title>
        <authorList>
            <person name="He C.Y."/>
            <person name="Keren R."/>
            <person name="Whittaker M."/>
            <person name="Farag I.F."/>
            <person name="Doudna J."/>
            <person name="Cate J.H.D."/>
            <person name="Banfield J.F."/>
        </authorList>
    </citation>
    <scope>NUCLEOTIDE SEQUENCE</scope>
    <source>
        <strain evidence="4">NC_groundwater_1586_Pr3_B-0.1um_66_15</strain>
    </source>
</reference>
<proteinExistence type="predicted"/>
<dbReference type="EMBL" id="JACRAF010000007">
    <property type="protein sequence ID" value="MBI4920673.1"/>
    <property type="molecule type" value="Genomic_DNA"/>
</dbReference>
<evidence type="ECO:0000256" key="1">
    <source>
        <dbReference type="ARBA" id="ARBA00023102"/>
    </source>
</evidence>
<dbReference type="SUPFAM" id="SSF55681">
    <property type="entry name" value="Class II aaRS and biotin synthetases"/>
    <property type="match status" value="1"/>
</dbReference>
<dbReference type="Pfam" id="PF13393">
    <property type="entry name" value="tRNA-synt_His"/>
    <property type="match status" value="2"/>
</dbReference>
<feature type="domain" description="Class II Histidinyl-tRNA synthetase (HisRS)-like catalytic core" evidence="3">
    <location>
        <begin position="255"/>
        <end position="355"/>
    </location>
</feature>
<feature type="binding site" evidence="2">
    <location>
        <begin position="309"/>
        <end position="310"/>
    </location>
    <ligand>
        <name>L-histidine</name>
        <dbReference type="ChEBI" id="CHEBI:57595"/>
    </ligand>
</feature>
<evidence type="ECO:0000256" key="2">
    <source>
        <dbReference type="PIRSR" id="PIRSR001549-1"/>
    </source>
</evidence>
<dbReference type="InterPro" id="IPR041715">
    <property type="entry name" value="HisRS-like_core"/>
</dbReference>
<dbReference type="Proteomes" id="UP000782610">
    <property type="component" value="Unassembled WGS sequence"/>
</dbReference>
<accession>A0A933L0V9</accession>
<dbReference type="PIRSF" id="PIRSF001549">
    <property type="entry name" value="His-tRNA_synth"/>
    <property type="match status" value="1"/>
</dbReference>
<feature type="binding site" evidence="2">
    <location>
        <begin position="63"/>
        <end position="65"/>
    </location>
    <ligand>
        <name>L-histidine</name>
        <dbReference type="ChEBI" id="CHEBI:57595"/>
    </ligand>
</feature>
<dbReference type="Gene3D" id="3.30.930.10">
    <property type="entry name" value="Bira Bifunctional Protein, Domain 2"/>
    <property type="match status" value="1"/>
</dbReference>
<gene>
    <name evidence="4" type="ORF">HY834_02905</name>
</gene>
<keyword evidence="1" id="KW-0368">Histidine biosynthesis</keyword>
<keyword evidence="4" id="KW-0328">Glycosyltransferase</keyword>
<dbReference type="GO" id="GO:0004821">
    <property type="term" value="F:histidine-tRNA ligase activity"/>
    <property type="evidence" value="ECO:0007669"/>
    <property type="project" value="TreeGrafter"/>
</dbReference>
<keyword evidence="4" id="KW-0808">Transferase</keyword>
<evidence type="ECO:0000313" key="4">
    <source>
        <dbReference type="EMBL" id="MBI4920673.1"/>
    </source>
</evidence>
<feature type="binding site" evidence="2">
    <location>
        <position position="107"/>
    </location>
    <ligand>
        <name>L-histidine</name>
        <dbReference type="ChEBI" id="CHEBI:57595"/>
    </ligand>
</feature>